<dbReference type="Proteomes" id="UP000318413">
    <property type="component" value="Unassembled WGS sequence"/>
</dbReference>
<dbReference type="Pfam" id="PF12096">
    <property type="entry name" value="DUF3572"/>
    <property type="match status" value="1"/>
</dbReference>
<gene>
    <name evidence="1" type="ORF">EAH84_05650</name>
</gene>
<keyword evidence="2" id="KW-1185">Reference proteome</keyword>
<organism evidence="1 2">
    <name type="scientific">Sphingomonas oligophenolica</name>
    <dbReference type="NCBI Taxonomy" id="301154"/>
    <lineage>
        <taxon>Bacteria</taxon>
        <taxon>Pseudomonadati</taxon>
        <taxon>Pseudomonadota</taxon>
        <taxon>Alphaproteobacteria</taxon>
        <taxon>Sphingomonadales</taxon>
        <taxon>Sphingomonadaceae</taxon>
        <taxon>Sphingomonas</taxon>
    </lineage>
</organism>
<accession>A0A502CPM5</accession>
<dbReference type="InterPro" id="IPR021955">
    <property type="entry name" value="DUF3572"/>
</dbReference>
<protein>
    <submittedName>
        <fullName evidence="1">DUF3572 family protein</fullName>
    </submittedName>
</protein>
<dbReference type="RefSeq" id="WP_140869038.1">
    <property type="nucleotide sequence ID" value="NZ_RCZK01000003.1"/>
</dbReference>
<dbReference type="EMBL" id="RCZK01000003">
    <property type="protein sequence ID" value="TPG13661.1"/>
    <property type="molecule type" value="Genomic_DNA"/>
</dbReference>
<evidence type="ECO:0000313" key="2">
    <source>
        <dbReference type="Proteomes" id="UP000318413"/>
    </source>
</evidence>
<evidence type="ECO:0000313" key="1">
    <source>
        <dbReference type="EMBL" id="TPG13661.1"/>
    </source>
</evidence>
<comment type="caution">
    <text evidence="1">The sequence shown here is derived from an EMBL/GenBank/DDBJ whole genome shotgun (WGS) entry which is preliminary data.</text>
</comment>
<dbReference type="AlphaFoldDB" id="A0A502CPM5"/>
<proteinExistence type="predicted"/>
<dbReference type="OrthoDB" id="7356934at2"/>
<reference evidence="1 2" key="1">
    <citation type="journal article" date="2019" name="Environ. Microbiol.">
        <title>Species interactions and distinct microbial communities in high Arctic permafrost affected cryosols are associated with the CH4 and CO2 gas fluxes.</title>
        <authorList>
            <person name="Altshuler I."/>
            <person name="Hamel J."/>
            <person name="Turney S."/>
            <person name="Magnuson E."/>
            <person name="Levesque R."/>
            <person name="Greer C."/>
            <person name="Whyte L.G."/>
        </authorList>
    </citation>
    <scope>NUCLEOTIDE SEQUENCE [LARGE SCALE GENOMIC DNA]</scope>
    <source>
        <strain evidence="1 2">S5.1</strain>
    </source>
</reference>
<name>A0A502CPM5_9SPHN</name>
<sequence length="97" mass="10476">MRESEAIDSKKGARDAAEALALRALVWTLVEPDRALRLLDVTGLTPADLRSRASDPAVLTAAITFLEAHEPDLIACAESLAVRPEALVRARELLETT</sequence>